<dbReference type="Pfam" id="PF00172">
    <property type="entry name" value="Zn_clus"/>
    <property type="match status" value="1"/>
</dbReference>
<evidence type="ECO:0000259" key="6">
    <source>
        <dbReference type="PROSITE" id="PS50048"/>
    </source>
</evidence>
<evidence type="ECO:0000256" key="3">
    <source>
        <dbReference type="ARBA" id="ARBA00023125"/>
    </source>
</evidence>
<keyword evidence="3" id="KW-0238">DNA-binding</keyword>
<dbReference type="AlphaFoldDB" id="A0A395HTX5"/>
<dbReference type="GO" id="GO:0006351">
    <property type="term" value="P:DNA-templated transcription"/>
    <property type="evidence" value="ECO:0007669"/>
    <property type="project" value="InterPro"/>
</dbReference>
<evidence type="ECO:0000256" key="1">
    <source>
        <dbReference type="ARBA" id="ARBA00022723"/>
    </source>
</evidence>
<evidence type="ECO:0000313" key="7">
    <source>
        <dbReference type="EMBL" id="RAL10959.1"/>
    </source>
</evidence>
<dbReference type="GeneID" id="37202722"/>
<dbReference type="EMBL" id="KZ824291">
    <property type="protein sequence ID" value="RAL10959.1"/>
    <property type="molecule type" value="Genomic_DNA"/>
</dbReference>
<dbReference type="Pfam" id="PF04082">
    <property type="entry name" value="Fungal_trans"/>
    <property type="match status" value="1"/>
</dbReference>
<dbReference type="CDD" id="cd00067">
    <property type="entry name" value="GAL4"/>
    <property type="match status" value="1"/>
</dbReference>
<dbReference type="Gene3D" id="4.10.240.10">
    <property type="entry name" value="Zn(2)-C6 fungal-type DNA-binding domain"/>
    <property type="match status" value="1"/>
</dbReference>
<dbReference type="PANTHER" id="PTHR47256">
    <property type="entry name" value="ZN(II)2CYS6 TRANSCRIPTION FACTOR (EUROFUNG)-RELATED"/>
    <property type="match status" value="1"/>
</dbReference>
<protein>
    <recommendedName>
        <fullName evidence="6">Zn(2)-C6 fungal-type domain-containing protein</fullName>
    </recommendedName>
</protein>
<dbReference type="Proteomes" id="UP000248961">
    <property type="component" value="Unassembled WGS sequence"/>
</dbReference>
<organism evidence="7 8">
    <name type="scientific">Aspergillus homomorphus (strain CBS 101889)</name>
    <dbReference type="NCBI Taxonomy" id="1450537"/>
    <lineage>
        <taxon>Eukaryota</taxon>
        <taxon>Fungi</taxon>
        <taxon>Dikarya</taxon>
        <taxon>Ascomycota</taxon>
        <taxon>Pezizomycotina</taxon>
        <taxon>Eurotiomycetes</taxon>
        <taxon>Eurotiomycetidae</taxon>
        <taxon>Eurotiales</taxon>
        <taxon>Aspergillaceae</taxon>
        <taxon>Aspergillus</taxon>
        <taxon>Aspergillus subgen. Circumdati</taxon>
    </lineage>
</organism>
<dbReference type="PROSITE" id="PS00463">
    <property type="entry name" value="ZN2_CY6_FUNGAL_1"/>
    <property type="match status" value="1"/>
</dbReference>
<keyword evidence="5" id="KW-0539">Nucleus</keyword>
<dbReference type="GO" id="GO:0008270">
    <property type="term" value="F:zinc ion binding"/>
    <property type="evidence" value="ECO:0007669"/>
    <property type="project" value="InterPro"/>
</dbReference>
<dbReference type="GO" id="GO:0000981">
    <property type="term" value="F:DNA-binding transcription factor activity, RNA polymerase II-specific"/>
    <property type="evidence" value="ECO:0007669"/>
    <property type="project" value="InterPro"/>
</dbReference>
<dbReference type="SUPFAM" id="SSF57701">
    <property type="entry name" value="Zn2/Cys6 DNA-binding domain"/>
    <property type="match status" value="1"/>
</dbReference>
<reference evidence="7 8" key="1">
    <citation type="submission" date="2018-02" db="EMBL/GenBank/DDBJ databases">
        <title>The genomes of Aspergillus section Nigri reveals drivers in fungal speciation.</title>
        <authorList>
            <consortium name="DOE Joint Genome Institute"/>
            <person name="Vesth T.C."/>
            <person name="Nybo J."/>
            <person name="Theobald S."/>
            <person name="Brandl J."/>
            <person name="Frisvad J.C."/>
            <person name="Nielsen K.F."/>
            <person name="Lyhne E.K."/>
            <person name="Kogle M.E."/>
            <person name="Kuo A."/>
            <person name="Riley R."/>
            <person name="Clum A."/>
            <person name="Nolan M."/>
            <person name="Lipzen A."/>
            <person name="Salamov A."/>
            <person name="Henrissat B."/>
            <person name="Wiebenga A."/>
            <person name="De vries R.P."/>
            <person name="Grigoriev I.V."/>
            <person name="Mortensen U.H."/>
            <person name="Andersen M.R."/>
            <person name="Baker S.E."/>
        </authorList>
    </citation>
    <scope>NUCLEOTIDE SEQUENCE [LARGE SCALE GENOMIC DNA]</scope>
    <source>
        <strain evidence="7 8">CBS 101889</strain>
    </source>
</reference>
<evidence type="ECO:0000256" key="2">
    <source>
        <dbReference type="ARBA" id="ARBA00023015"/>
    </source>
</evidence>
<accession>A0A395HTX5</accession>
<dbReference type="InterPro" id="IPR001138">
    <property type="entry name" value="Zn2Cys6_DnaBD"/>
</dbReference>
<keyword evidence="2" id="KW-0805">Transcription regulation</keyword>
<dbReference type="STRING" id="1450537.A0A395HTX5"/>
<keyword evidence="8" id="KW-1185">Reference proteome</keyword>
<dbReference type="InterPro" id="IPR007219">
    <property type="entry name" value="XnlR_reg_dom"/>
</dbReference>
<keyword evidence="4" id="KW-0804">Transcription</keyword>
<gene>
    <name evidence="7" type="ORF">BO97DRAFT_444177</name>
</gene>
<dbReference type="GO" id="GO:0009893">
    <property type="term" value="P:positive regulation of metabolic process"/>
    <property type="evidence" value="ECO:0007669"/>
    <property type="project" value="UniProtKB-ARBA"/>
</dbReference>
<dbReference type="InterPro" id="IPR053187">
    <property type="entry name" value="Notoamide_regulator"/>
</dbReference>
<dbReference type="InterPro" id="IPR036864">
    <property type="entry name" value="Zn2-C6_fun-type_DNA-bd_sf"/>
</dbReference>
<evidence type="ECO:0000313" key="8">
    <source>
        <dbReference type="Proteomes" id="UP000248961"/>
    </source>
</evidence>
<evidence type="ECO:0000256" key="4">
    <source>
        <dbReference type="ARBA" id="ARBA00023163"/>
    </source>
</evidence>
<dbReference type="CDD" id="cd12148">
    <property type="entry name" value="fungal_TF_MHR"/>
    <property type="match status" value="1"/>
</dbReference>
<evidence type="ECO:0000256" key="5">
    <source>
        <dbReference type="ARBA" id="ARBA00023242"/>
    </source>
</evidence>
<sequence>MPPPSTLRRLLPASSPADLPPVNIGDGVRKTPSRRVTVACLECRKRKSKCVGGVPCDLCRRNNRACSIDEEKDGRRKGLLRRKLQDLEQDSVLLHELVENIRHPDRKRLDRLLTCLRGGAPLDEVRRFLSSSPTPSSSSACRELAQSVSAATTDLSLRTGWTLYRVPAQPWTRVTDDADYVSHLISLFFTWFPATSIWIDRDIFTRDMQSGRPDSAFCSPALVNALLALACFYANPCKADTVSTSPTMQMLQLYHEAKDILEQETDELKLTSVQARIALYLCTYGLGKGMLGWQILTELMDCARELIAQREAITARAGNEAQETVRAIDRALYGLFSLTPVSYTVSPGQAMMPKPPASRFPPNHGVSDTWWPYPFRAEPVFAHTNCLINAMLDIQSIEWDFSTAHSAQNGMPSPPPTDKTVDSFYHRLNKWAQQLPECIRVGPIPTPGVIDLHIRYHAAIISVLRCTQPYQEKKDAIVPPAGPGRDLCISSAQEIRSLVNNYHSRWPIDSLPVTYIHYIMLALRTLLELLPAGAGTEAFIDLHMALRAMSRRWPMARASLRLLRYRVNAKA</sequence>
<dbReference type="PANTHER" id="PTHR47256:SF1">
    <property type="entry name" value="ZN(II)2CYS6 TRANSCRIPTION FACTOR (EUROFUNG)"/>
    <property type="match status" value="1"/>
</dbReference>
<keyword evidence="1" id="KW-0479">Metal-binding</keyword>
<dbReference type="OrthoDB" id="2593732at2759"/>
<dbReference type="PROSITE" id="PS50048">
    <property type="entry name" value="ZN2_CY6_FUNGAL_2"/>
    <property type="match status" value="1"/>
</dbReference>
<feature type="domain" description="Zn(2)-C6 fungal-type" evidence="6">
    <location>
        <begin position="39"/>
        <end position="68"/>
    </location>
</feature>
<dbReference type="GO" id="GO:0003677">
    <property type="term" value="F:DNA binding"/>
    <property type="evidence" value="ECO:0007669"/>
    <property type="project" value="UniProtKB-KW"/>
</dbReference>
<dbReference type="RefSeq" id="XP_025550113.1">
    <property type="nucleotide sequence ID" value="XM_025698433.1"/>
</dbReference>
<dbReference type="SMART" id="SM00066">
    <property type="entry name" value="GAL4"/>
    <property type="match status" value="1"/>
</dbReference>
<dbReference type="VEuPathDB" id="FungiDB:BO97DRAFT_444177"/>
<proteinExistence type="predicted"/>
<name>A0A395HTX5_ASPHC</name>